<dbReference type="AlphaFoldDB" id="A0AAV4C9G7"/>
<sequence>MTAGHCNIRSTTIIEVKVEVSDKITGMTRLGWAGLLEELFERIRPRQAKALVAGLNSNQRQKGAYRFQGMLARNYATSTLDHHHHHHHHHGESSVDVASLTHCVSEVSSVGRQASSLHHASSWPFFYVCPPSSPRPSSTSFAFTLALRK</sequence>
<dbReference type="EMBL" id="BLXT01006029">
    <property type="protein sequence ID" value="GFO28325.1"/>
    <property type="molecule type" value="Genomic_DNA"/>
</dbReference>
<dbReference type="Proteomes" id="UP000735302">
    <property type="component" value="Unassembled WGS sequence"/>
</dbReference>
<name>A0AAV4C9G7_9GAST</name>
<accession>A0AAV4C9G7</accession>
<protein>
    <submittedName>
        <fullName evidence="1">Uncharacterized protein</fullName>
    </submittedName>
</protein>
<evidence type="ECO:0000313" key="1">
    <source>
        <dbReference type="EMBL" id="GFO28325.1"/>
    </source>
</evidence>
<comment type="caution">
    <text evidence="1">The sequence shown here is derived from an EMBL/GenBank/DDBJ whole genome shotgun (WGS) entry which is preliminary data.</text>
</comment>
<keyword evidence="2" id="KW-1185">Reference proteome</keyword>
<proteinExistence type="predicted"/>
<reference evidence="1 2" key="1">
    <citation type="journal article" date="2021" name="Elife">
        <title>Chloroplast acquisition without the gene transfer in kleptoplastic sea slugs, Plakobranchus ocellatus.</title>
        <authorList>
            <person name="Maeda T."/>
            <person name="Takahashi S."/>
            <person name="Yoshida T."/>
            <person name="Shimamura S."/>
            <person name="Takaki Y."/>
            <person name="Nagai Y."/>
            <person name="Toyoda A."/>
            <person name="Suzuki Y."/>
            <person name="Arimoto A."/>
            <person name="Ishii H."/>
            <person name="Satoh N."/>
            <person name="Nishiyama T."/>
            <person name="Hasebe M."/>
            <person name="Maruyama T."/>
            <person name="Minagawa J."/>
            <person name="Obokata J."/>
            <person name="Shigenobu S."/>
        </authorList>
    </citation>
    <scope>NUCLEOTIDE SEQUENCE [LARGE SCALE GENOMIC DNA]</scope>
</reference>
<evidence type="ECO:0000313" key="2">
    <source>
        <dbReference type="Proteomes" id="UP000735302"/>
    </source>
</evidence>
<gene>
    <name evidence="1" type="ORF">PoB_005483000</name>
</gene>
<organism evidence="1 2">
    <name type="scientific">Plakobranchus ocellatus</name>
    <dbReference type="NCBI Taxonomy" id="259542"/>
    <lineage>
        <taxon>Eukaryota</taxon>
        <taxon>Metazoa</taxon>
        <taxon>Spiralia</taxon>
        <taxon>Lophotrochozoa</taxon>
        <taxon>Mollusca</taxon>
        <taxon>Gastropoda</taxon>
        <taxon>Heterobranchia</taxon>
        <taxon>Euthyneura</taxon>
        <taxon>Panpulmonata</taxon>
        <taxon>Sacoglossa</taxon>
        <taxon>Placobranchoidea</taxon>
        <taxon>Plakobranchidae</taxon>
        <taxon>Plakobranchus</taxon>
    </lineage>
</organism>